<feature type="domain" description="GP-PDE" evidence="1">
    <location>
        <begin position="33"/>
        <end position="269"/>
    </location>
</feature>
<dbReference type="Gene3D" id="3.20.20.190">
    <property type="entry name" value="Phosphatidylinositol (PI) phosphodiesterase"/>
    <property type="match status" value="1"/>
</dbReference>
<accession>A0A221V334</accession>
<dbReference type="PROSITE" id="PS51704">
    <property type="entry name" value="GP_PDE"/>
    <property type="match status" value="1"/>
</dbReference>
<evidence type="ECO:0000313" key="2">
    <source>
        <dbReference type="EMBL" id="ASO07994.1"/>
    </source>
</evidence>
<dbReference type="GO" id="GO:0008889">
    <property type="term" value="F:glycerophosphodiester phosphodiesterase activity"/>
    <property type="evidence" value="ECO:0007669"/>
    <property type="project" value="UniProtKB-EC"/>
</dbReference>
<dbReference type="Proteomes" id="UP000204551">
    <property type="component" value="Chromosome"/>
</dbReference>
<evidence type="ECO:0000259" key="1">
    <source>
        <dbReference type="PROSITE" id="PS51704"/>
    </source>
</evidence>
<keyword evidence="2" id="KW-0378">Hydrolase</keyword>
<protein>
    <submittedName>
        <fullName evidence="2">Putative glycerophosphoryl diester phosphodiesterase 1</fullName>
        <ecNumber evidence="2">3.1.4.46</ecNumber>
    </submittedName>
</protein>
<sequence>MPRPFIIMLYIVLLGHAYGYPQNGLPKPKNGNTYVIAHRGAHNGIPENSLAAYQKAIDLECDFVEIDIRTTKDGEFVSVHNATIDAYVMEQKGKVKDYTLSQLRAMDIGIKVGEKWRDTKIPTFEEILALCQDKIGIYLDLKEPDPKALIPIIKKYHMQEAIVWYLPASAHSELMAIKSNCPECLIMPDPGTKNNINKVLKGYSPKYMASDMDHISKSFVKKLHSKGVTLFVDDDEDDPKKWQKEWQKLMKLGVDGIQTDQPEALIKFLSSQENR</sequence>
<dbReference type="EC" id="3.1.4.46" evidence="2"/>
<dbReference type="InterPro" id="IPR030395">
    <property type="entry name" value="GP_PDE_dom"/>
</dbReference>
<dbReference type="AlphaFoldDB" id="A0A221V334"/>
<dbReference type="Pfam" id="PF03009">
    <property type="entry name" value="GDPD"/>
    <property type="match status" value="1"/>
</dbReference>
<dbReference type="InterPro" id="IPR017946">
    <property type="entry name" value="PLC-like_Pdiesterase_TIM-brl"/>
</dbReference>
<gene>
    <name evidence="2" type="ORF">AREALGSMS7_04598</name>
</gene>
<dbReference type="EMBL" id="CP022515">
    <property type="protein sequence ID" value="ASO07994.1"/>
    <property type="molecule type" value="Genomic_DNA"/>
</dbReference>
<proteinExistence type="predicted"/>
<name>A0A221V334_9FLAO</name>
<dbReference type="KEGG" id="aalg:AREALGSMS7_04598"/>
<evidence type="ECO:0000313" key="3">
    <source>
        <dbReference type="Proteomes" id="UP000204551"/>
    </source>
</evidence>
<organism evidence="2 3">
    <name type="scientific">Arenibacter algicola</name>
    <dbReference type="NCBI Taxonomy" id="616991"/>
    <lineage>
        <taxon>Bacteria</taxon>
        <taxon>Pseudomonadati</taxon>
        <taxon>Bacteroidota</taxon>
        <taxon>Flavobacteriia</taxon>
        <taxon>Flavobacteriales</taxon>
        <taxon>Flavobacteriaceae</taxon>
        <taxon>Arenibacter</taxon>
    </lineage>
</organism>
<dbReference type="PANTHER" id="PTHR46211">
    <property type="entry name" value="GLYCEROPHOSPHORYL DIESTER PHOSPHODIESTERASE"/>
    <property type="match status" value="1"/>
</dbReference>
<dbReference type="SUPFAM" id="SSF51695">
    <property type="entry name" value="PLC-like phosphodiesterases"/>
    <property type="match status" value="1"/>
</dbReference>
<dbReference type="PANTHER" id="PTHR46211:SF14">
    <property type="entry name" value="GLYCEROPHOSPHODIESTER PHOSPHODIESTERASE"/>
    <property type="match status" value="1"/>
</dbReference>
<dbReference type="CDD" id="cd08566">
    <property type="entry name" value="GDPD_AtGDE_like"/>
    <property type="match status" value="1"/>
</dbReference>
<dbReference type="GO" id="GO:0006629">
    <property type="term" value="P:lipid metabolic process"/>
    <property type="evidence" value="ECO:0007669"/>
    <property type="project" value="InterPro"/>
</dbReference>
<reference evidence="2 3" key="1">
    <citation type="submission" date="2017-07" db="EMBL/GenBank/DDBJ databases">
        <title>Genome Sequence of Arenibacter algicola Strain SMS7 Isolated from a culture of the Diatom Skeletonema marinoi.</title>
        <authorList>
            <person name="Topel M."/>
            <person name="Pinder M.I.M."/>
            <person name="Johansson O.N."/>
            <person name="Kourtchenko O."/>
            <person name="Godhe A."/>
            <person name="Clarke A.K."/>
        </authorList>
    </citation>
    <scope>NUCLEOTIDE SEQUENCE [LARGE SCALE GENOMIC DNA]</scope>
    <source>
        <strain evidence="2 3">SMS7</strain>
    </source>
</reference>